<dbReference type="GeneID" id="113149691"/>
<dbReference type="InParanoid" id="A0A7N6A4X0"/>
<evidence type="ECO:0000313" key="4">
    <source>
        <dbReference type="Proteomes" id="UP000265040"/>
    </source>
</evidence>
<reference evidence="3" key="1">
    <citation type="submission" date="2021-04" db="EMBL/GenBank/DDBJ databases">
        <authorList>
            <consortium name="Wellcome Sanger Institute Data Sharing"/>
        </authorList>
    </citation>
    <scope>NUCLEOTIDE SEQUENCE [LARGE SCALE GENOMIC DNA]</scope>
</reference>
<dbReference type="GO" id="GO:0035371">
    <property type="term" value="C:microtubule plus-end"/>
    <property type="evidence" value="ECO:0007669"/>
    <property type="project" value="TreeGrafter"/>
</dbReference>
<organism evidence="3 4">
    <name type="scientific">Anabas testudineus</name>
    <name type="common">Climbing perch</name>
    <name type="synonym">Anthias testudineus</name>
    <dbReference type="NCBI Taxonomy" id="64144"/>
    <lineage>
        <taxon>Eukaryota</taxon>
        <taxon>Metazoa</taxon>
        <taxon>Chordata</taxon>
        <taxon>Craniata</taxon>
        <taxon>Vertebrata</taxon>
        <taxon>Euteleostomi</taxon>
        <taxon>Actinopterygii</taxon>
        <taxon>Neopterygii</taxon>
        <taxon>Teleostei</taxon>
        <taxon>Neoteleostei</taxon>
        <taxon>Acanthomorphata</taxon>
        <taxon>Anabantaria</taxon>
        <taxon>Anabantiformes</taxon>
        <taxon>Anabantoidei</taxon>
        <taxon>Anabantidae</taxon>
        <taxon>Anabas</taxon>
    </lineage>
</organism>
<gene>
    <name evidence="3" type="primary">KNSTRN</name>
</gene>
<sequence>MSSKIPRGVHVPAEMKKMAHKPESKDTATASATANTATKSDGILKAQKENIQRKNVAPKVHKGISTRYGQQAELKEQNQHLMATNEELQKNLTDSQQRVAELELQLSDLEKENAEVQKNLRDCHVLLVTAEIDPVLGERVGEAAQQNEDQRKEAMTVSSDLLNELITFSNTASQQRVRLEEIQATMTDLSQARERMMQERESFSVEAAELEKALREAESLLL</sequence>
<evidence type="ECO:0008006" key="5">
    <source>
        <dbReference type="Google" id="ProtNLM"/>
    </source>
</evidence>
<keyword evidence="4" id="KW-1185">Reference proteome</keyword>
<dbReference type="RefSeq" id="XP_026197703.1">
    <property type="nucleotide sequence ID" value="XM_026341918.1"/>
</dbReference>
<feature type="region of interest" description="Disordered" evidence="2">
    <location>
        <begin position="1"/>
        <end position="52"/>
    </location>
</feature>
<feature type="coiled-coil region" evidence="1">
    <location>
        <begin position="179"/>
        <end position="220"/>
    </location>
</feature>
<dbReference type="FunCoup" id="A0A7N6A4X0">
    <property type="interactions" value="740"/>
</dbReference>
<dbReference type="GO" id="GO:0034451">
    <property type="term" value="C:centriolar satellite"/>
    <property type="evidence" value="ECO:0007669"/>
    <property type="project" value="TreeGrafter"/>
</dbReference>
<dbReference type="OMA" id="EMKECSA"/>
<accession>A0A7N6A4X0</accession>
<keyword evidence="1" id="KW-0175">Coiled coil</keyword>
<evidence type="ECO:0000256" key="2">
    <source>
        <dbReference type="SAM" id="MobiDB-lite"/>
    </source>
</evidence>
<proteinExistence type="predicted"/>
<dbReference type="GO" id="GO:0051988">
    <property type="term" value="P:regulation of attachment of spindle microtubules to kinetochore"/>
    <property type="evidence" value="ECO:0007669"/>
    <property type="project" value="InterPro"/>
</dbReference>
<feature type="coiled-coil region" evidence="1">
    <location>
        <begin position="71"/>
        <end position="126"/>
    </location>
</feature>
<dbReference type="PANTHER" id="PTHR31940:SF2">
    <property type="entry name" value="SMALL KINETOCHORE-ASSOCIATED PROTEIN"/>
    <property type="match status" value="1"/>
</dbReference>
<dbReference type="Ensembl" id="ENSATET00000038475.2">
    <property type="protein sequence ID" value="ENSATEP00000041460.1"/>
    <property type="gene ID" value="ENSATEG00000025636.2"/>
</dbReference>
<dbReference type="GO" id="GO:0000776">
    <property type="term" value="C:kinetochore"/>
    <property type="evidence" value="ECO:0007669"/>
    <property type="project" value="InterPro"/>
</dbReference>
<dbReference type="GO" id="GO:0072686">
    <property type="term" value="C:mitotic spindle"/>
    <property type="evidence" value="ECO:0007669"/>
    <property type="project" value="TreeGrafter"/>
</dbReference>
<evidence type="ECO:0000256" key="1">
    <source>
        <dbReference type="SAM" id="Coils"/>
    </source>
</evidence>
<dbReference type="GO" id="GO:0000070">
    <property type="term" value="P:mitotic sister chromatid segregation"/>
    <property type="evidence" value="ECO:0007669"/>
    <property type="project" value="TreeGrafter"/>
</dbReference>
<dbReference type="InterPro" id="IPR033373">
    <property type="entry name" value="SKAP"/>
</dbReference>
<dbReference type="PANTHER" id="PTHR31940">
    <property type="entry name" value="SMALL KINETOCHORE-ASSOCIATED PROTEIN"/>
    <property type="match status" value="1"/>
</dbReference>
<evidence type="ECO:0000313" key="3">
    <source>
        <dbReference type="Ensembl" id="ENSATEP00000041460.1"/>
    </source>
</evidence>
<dbReference type="Proteomes" id="UP000265040">
    <property type="component" value="Chromosome 24"/>
</dbReference>
<dbReference type="GO" id="GO:0007051">
    <property type="term" value="P:spindle organization"/>
    <property type="evidence" value="ECO:0007669"/>
    <property type="project" value="InterPro"/>
</dbReference>
<dbReference type="OrthoDB" id="9940269at2759"/>
<dbReference type="GeneTree" id="ENSGT00390000010376"/>
<reference evidence="3" key="2">
    <citation type="submission" date="2025-08" db="UniProtKB">
        <authorList>
            <consortium name="Ensembl"/>
        </authorList>
    </citation>
    <scope>IDENTIFICATION</scope>
</reference>
<feature type="compositionally biased region" description="Basic and acidic residues" evidence="2">
    <location>
        <begin position="13"/>
        <end position="26"/>
    </location>
</feature>
<feature type="compositionally biased region" description="Low complexity" evidence="2">
    <location>
        <begin position="27"/>
        <end position="38"/>
    </location>
</feature>
<reference evidence="3" key="3">
    <citation type="submission" date="2025-09" db="UniProtKB">
        <authorList>
            <consortium name="Ensembl"/>
        </authorList>
    </citation>
    <scope>IDENTIFICATION</scope>
</reference>
<dbReference type="AlphaFoldDB" id="A0A7N6A4X0"/>
<protein>
    <recommendedName>
        <fullName evidence="5">Kinetochore localized astrin (SPAG5) binding protein</fullName>
    </recommendedName>
</protein>
<name>A0A7N6A4X0_ANATE</name>